<dbReference type="EMBL" id="VOSL01000036">
    <property type="protein sequence ID" value="TXD38809.1"/>
    <property type="molecule type" value="Genomic_DNA"/>
</dbReference>
<proteinExistence type="predicted"/>
<dbReference type="Proteomes" id="UP000321046">
    <property type="component" value="Unassembled WGS sequence"/>
</dbReference>
<dbReference type="Gene3D" id="2.60.40.2300">
    <property type="entry name" value="Neutral/alkaline non-lysosomal ceramidase, C-terminal domain"/>
    <property type="match status" value="1"/>
</dbReference>
<evidence type="ECO:0000313" key="4">
    <source>
        <dbReference type="EMBL" id="TXD38809.1"/>
    </source>
</evidence>
<comment type="caution">
    <text evidence="4">The sequence shown here is derived from an EMBL/GenBank/DDBJ whole genome shotgun (WGS) entry which is preliminary data.</text>
</comment>
<feature type="compositionally biased region" description="Acidic residues" evidence="1">
    <location>
        <begin position="34"/>
        <end position="53"/>
    </location>
</feature>
<evidence type="ECO:0000256" key="2">
    <source>
        <dbReference type="SAM" id="SignalP"/>
    </source>
</evidence>
<name>A0A5C6XIS0_9DELT</name>
<feature type="region of interest" description="Disordered" evidence="1">
    <location>
        <begin position="26"/>
        <end position="56"/>
    </location>
</feature>
<evidence type="ECO:0000259" key="3">
    <source>
        <dbReference type="Pfam" id="PF04734"/>
    </source>
</evidence>
<sequence length="948" mass="103493">MRSSYLPHLLAALLIALAGLTACSEPDGPADTPDATDEDTDIDDVGPDADTDADAGPQTCEFQSECALGTYCDTEAGECVPAPECGRRDQWIPCVDAFAEINPEFARRTSCIEHKCVVHCALDSHCPAGNVCTDNGECLPFTGELTGEHPGGDAPAPLQAGVANVLMKFPIGLSMGGYGSRAAFNAGRYVESIRPSRGQMHGLYARGLALDDGTRQLILLRAPIIFPSGALHEAVARRLQQETGRDWRSSLVLSGTHTHSGPGRHWHLPAGDEAAIPLGTLGTDEFHQEAFDWLTDSFAEAALAALDDLAPARMGWDVVESFDVDDVISSDRWGATPAFDDNRVLMLRVDDLEGTPRGVLVSFGSHGTHNSGDYMTGDALAGVERGLEKALGEHYDRFVPVMYFNQNGGTMSPRGDRYGHRGPQIFERIGLHFAERVIAPLTQMETTTEWSFKGHTQRFSIQVDDLGYEPGEFAMENSPTYEGEFYHGAFQCDLPEDDDPATFAPPGEFGCMGIHEIAFHRPVTLFGKSQVTALQLNDLTIVTMPGELAMELGWDIQRALRDAWGIDPFNSFTWGYAQDHLLYLSPTNVRGERPPFPGHSLVGDLDDYPEFTFSFLQGGYEAQMGTWGYKFGDYLVDRAVEAVGIMRGEDVTVSVPEPLPDEFAPTGQPDFPMDPSDPDDVGRIIDQPPAQVERRQAVDITWRGGDPGAEMFQAPRIALERADGEGGFEQVLLPSRAPYDNREPVFMTRIRQAEDEAWEWGAYWEETKDFPTGTYRFRIEGHYLDADSGERTPYSATTDSFEIVPSTAMVIDQIEVLSPTTFSARLAYPAAGEVLTSGPAGDRAKLIGSFRMHHPEVASGLPIPVMADSEFNTLTGEVRQGQSALNFTDVTVSTELETVEGRNNVPVTRAIITLDGELSEGEADFELLLTDLLGNNGELLTTLSVDLP</sequence>
<feature type="domain" description="Neutral/alkaline non-lysosomal ceramidase N-terminal" evidence="3">
    <location>
        <begin position="191"/>
        <end position="414"/>
    </location>
</feature>
<organism evidence="4 5">
    <name type="scientific">Lujinxingia vulgaris</name>
    <dbReference type="NCBI Taxonomy" id="2600176"/>
    <lineage>
        <taxon>Bacteria</taxon>
        <taxon>Deltaproteobacteria</taxon>
        <taxon>Bradymonadales</taxon>
        <taxon>Lujinxingiaceae</taxon>
        <taxon>Lujinxingia</taxon>
    </lineage>
</organism>
<reference evidence="4 5" key="1">
    <citation type="submission" date="2019-08" db="EMBL/GenBank/DDBJ databases">
        <title>Bradymonadales sp. TMQ2.</title>
        <authorList>
            <person name="Liang Q."/>
        </authorList>
    </citation>
    <scope>NUCLEOTIDE SEQUENCE [LARGE SCALE GENOMIC DNA]</scope>
    <source>
        <strain evidence="4 5">TMQ2</strain>
    </source>
</reference>
<keyword evidence="2" id="KW-0732">Signal</keyword>
<gene>
    <name evidence="4" type="ORF">FRC96_07675</name>
</gene>
<dbReference type="InterPro" id="IPR038445">
    <property type="entry name" value="NCDase_C_sf"/>
</dbReference>
<feature type="signal peptide" evidence="2">
    <location>
        <begin position="1"/>
        <end position="24"/>
    </location>
</feature>
<accession>A0A5C6XIS0</accession>
<dbReference type="RefSeq" id="WP_146973917.1">
    <property type="nucleotide sequence ID" value="NZ_VOSL01000036.1"/>
</dbReference>
<evidence type="ECO:0000256" key="1">
    <source>
        <dbReference type="SAM" id="MobiDB-lite"/>
    </source>
</evidence>
<feature type="chain" id="PRO_5022801740" description="Neutral/alkaline non-lysosomal ceramidase N-terminal domain-containing protein" evidence="2">
    <location>
        <begin position="25"/>
        <end position="948"/>
    </location>
</feature>
<dbReference type="PROSITE" id="PS51257">
    <property type="entry name" value="PROKAR_LIPOPROTEIN"/>
    <property type="match status" value="1"/>
</dbReference>
<dbReference type="AlphaFoldDB" id="A0A5C6XIS0"/>
<protein>
    <recommendedName>
        <fullName evidence="3">Neutral/alkaline non-lysosomal ceramidase N-terminal domain-containing protein</fullName>
    </recommendedName>
</protein>
<dbReference type="Pfam" id="PF04734">
    <property type="entry name" value="Ceramidase_alk"/>
    <property type="match status" value="1"/>
</dbReference>
<dbReference type="OrthoDB" id="6899210at2"/>
<evidence type="ECO:0000313" key="5">
    <source>
        <dbReference type="Proteomes" id="UP000321046"/>
    </source>
</evidence>
<dbReference type="InterPro" id="IPR031329">
    <property type="entry name" value="NEUT/ALK_ceramidase_N"/>
</dbReference>